<protein>
    <submittedName>
        <fullName evidence="1">Type II toxin-antitoxin system RelE/ParE family toxin</fullName>
    </submittedName>
</protein>
<proteinExistence type="predicted"/>
<dbReference type="RefSeq" id="WP_232137235.1">
    <property type="nucleotide sequence ID" value="NZ_CP089507.1"/>
</dbReference>
<dbReference type="Pfam" id="PF05973">
    <property type="entry name" value="Gp49"/>
    <property type="match status" value="1"/>
</dbReference>
<evidence type="ECO:0000313" key="2">
    <source>
        <dbReference type="Proteomes" id="UP001430360"/>
    </source>
</evidence>
<dbReference type="EMBL" id="JAJQKU010000004">
    <property type="protein sequence ID" value="MCD9098068.1"/>
    <property type="molecule type" value="Genomic_DNA"/>
</dbReference>
<dbReference type="InterPro" id="IPR009241">
    <property type="entry name" value="HigB-like"/>
</dbReference>
<gene>
    <name evidence="1" type="ORF">LTT95_14075</name>
</gene>
<reference evidence="1" key="1">
    <citation type="submission" date="2021-12" db="EMBL/GenBank/DDBJ databases">
        <authorList>
            <person name="Ulrich A."/>
        </authorList>
    </citation>
    <scope>NUCLEOTIDE SEQUENCE</scope>
    <source>
        <strain evidence="1">A1P009</strain>
    </source>
</reference>
<name>A0ABS8UF22_9GAMM</name>
<organism evidence="1 2">
    <name type="scientific">Luteimonas fraxinea</name>
    <dbReference type="NCBI Taxonomy" id="2901869"/>
    <lineage>
        <taxon>Bacteria</taxon>
        <taxon>Pseudomonadati</taxon>
        <taxon>Pseudomonadota</taxon>
        <taxon>Gammaproteobacteria</taxon>
        <taxon>Lysobacterales</taxon>
        <taxon>Lysobacteraceae</taxon>
        <taxon>Luteimonas</taxon>
    </lineage>
</organism>
<comment type="caution">
    <text evidence="1">The sequence shown here is derived from an EMBL/GenBank/DDBJ whole genome shotgun (WGS) entry which is preliminary data.</text>
</comment>
<accession>A0ABS8UF22</accession>
<reference evidence="1" key="2">
    <citation type="journal article" date="2022" name="Syst. Appl. Microbiol.">
        <title>Physiological and genomic characterisation of Luteimonas fraxinea sp. nov., a bacterial species associated with trees tolerant to ash dieback.</title>
        <authorList>
            <person name="Ulrich K."/>
            <person name="Becker R."/>
            <person name="Behrendt U."/>
            <person name="Kube M."/>
            <person name="Schneck V."/>
            <person name="Ulrich A."/>
        </authorList>
    </citation>
    <scope>NUCLEOTIDE SEQUENCE</scope>
    <source>
        <strain evidence="1">A1P009</strain>
    </source>
</reference>
<evidence type="ECO:0000313" key="1">
    <source>
        <dbReference type="EMBL" id="MCD9098068.1"/>
    </source>
</evidence>
<dbReference type="Proteomes" id="UP001430360">
    <property type="component" value="Unassembled WGS sequence"/>
</dbReference>
<sequence length="122" mass="13596">MPLDFAFSSDAARRAFMSLPPEIRQQFGHDLNAVQEGQRPVSDFEDVSASVGRGAIELKENGSPAYRAVYCTKFENTVFVFHAFEKTAQGVDRANIATAKKRYNELVADVNARAQQAKRARK</sequence>
<keyword evidence="2" id="KW-1185">Reference proteome</keyword>